<feature type="active site" description="Proton acceptor" evidence="6">
    <location>
        <position position="516"/>
    </location>
</feature>
<evidence type="ECO:0000256" key="3">
    <source>
        <dbReference type="ARBA" id="ARBA00022741"/>
    </source>
</evidence>
<feature type="binding site" evidence="7">
    <location>
        <position position="551"/>
    </location>
    <ligand>
        <name>ATP</name>
        <dbReference type="ChEBI" id="CHEBI:30616"/>
    </ligand>
</feature>
<dbReference type="SMART" id="SM00220">
    <property type="entry name" value="S_TKc"/>
    <property type="match status" value="1"/>
</dbReference>
<dbReference type="OrthoDB" id="10252171at2759"/>
<name>A0A8J8P5X4_HALGN</name>
<dbReference type="GO" id="GO:0004674">
    <property type="term" value="F:protein serine/threonine kinase activity"/>
    <property type="evidence" value="ECO:0007669"/>
    <property type="project" value="UniProtKB-KW"/>
</dbReference>
<evidence type="ECO:0000256" key="8">
    <source>
        <dbReference type="PIRSR" id="PIRSR630616-3"/>
    </source>
</evidence>
<dbReference type="AlphaFoldDB" id="A0A8J8P5X4"/>
<evidence type="ECO:0000256" key="7">
    <source>
        <dbReference type="PIRSR" id="PIRSR630616-2"/>
    </source>
</evidence>
<dbReference type="Gene3D" id="3.30.200.20">
    <property type="entry name" value="Phosphorylase Kinase, domain 1"/>
    <property type="match status" value="1"/>
</dbReference>
<dbReference type="InterPro" id="IPR030616">
    <property type="entry name" value="Aur-like"/>
</dbReference>
<dbReference type="GO" id="GO:0005524">
    <property type="term" value="F:ATP binding"/>
    <property type="evidence" value="ECO:0007669"/>
    <property type="project" value="UniProtKB-KW"/>
</dbReference>
<dbReference type="PROSITE" id="PS50011">
    <property type="entry name" value="PROTEIN_KINASE_DOM"/>
    <property type="match status" value="1"/>
</dbReference>
<keyword evidence="2" id="KW-0808">Transferase</keyword>
<keyword evidence="4" id="KW-0418">Kinase</keyword>
<dbReference type="Gene3D" id="1.10.510.10">
    <property type="entry name" value="Transferase(Phosphotransferase) domain 1"/>
    <property type="match status" value="1"/>
</dbReference>
<dbReference type="InterPro" id="IPR008271">
    <property type="entry name" value="Ser/Thr_kinase_AS"/>
</dbReference>
<evidence type="ECO:0000313" key="12">
    <source>
        <dbReference type="Proteomes" id="UP000785679"/>
    </source>
</evidence>
<evidence type="ECO:0000256" key="6">
    <source>
        <dbReference type="PIRSR" id="PIRSR630616-1"/>
    </source>
</evidence>
<dbReference type="InterPro" id="IPR011009">
    <property type="entry name" value="Kinase-like_dom_sf"/>
</dbReference>
<feature type="compositionally biased region" description="Basic residues" evidence="9">
    <location>
        <begin position="1071"/>
        <end position="1084"/>
    </location>
</feature>
<accession>A0A8J8P5X4</accession>
<sequence>MQPSRSIDPKQRGSPTNIGQKLRGISGLGGGAGSPNNQGRGREFARSGDRQLPHFNLGVSAYNNATFSSNSSQGKFKLRLPPTKIQMNKYSQCISQLQQMSIQASQSGMDYMHALKIQGSIPPLSVFNVKVITAQATRANPKNEGTAEGKPIQSSNPSPRINCEVRERPFVSIFISGSIYLFDHAKLVDSIIKPIEEGQPRLRSQMGQVELSPKIPLEDMPQLDQISEQMLVNFILQKSMSVLPMACIDVSFALLTILEDKRTGQEGQEEIIGLKVGFRLEREEKRALEFRYINPSCQQMKLLNSVNVSLRQDEDLGSQIQYLKQNLKHWLKELDGFVIRSHSPANYLTSELIGEGGQASVMKIQKIKRERDISRILQAQNNKDSQGAASFSNFGGQLLSGGKVNNQKDGGLRGGATFALKIIQKNSLKNQSAVKQLLDEICIQRDLMYCPSSVKLVRVYETQRSIKMMLEYCDGGNLGKYIRNKHLFSLIDAKVLVAQLLLTIDLMEKLNIIHRDIKPENILLATSEEGRFTIGESKKIRVDLFDVKLADYGYAIHLPPKKESDQSLIQYKQSQQSRSKSKNRNNDGKSEDNNVRYIFGTPSYIPPEALRAKGYNKKSDVFSVGSILFNILTHKHLFPGTTNEQVLKENKYGDVRHVPYYLDTSVREGCSTQLESFIMSLLQPDQLLRPSAREALHHSWFYSTDLINGGYGTGSLDLDLTIPIKECLYWNDSICQQQNKSNSYHFANSYNLHPGPNNFQELYNQKMQGTSNPAISLTQQRNQSRQNRAGQQVNEINFDQAIKYNINPQIDANGQSTEFNAFNNTNGGFLSNDQVKGTLQTLAQMRVTQTKLNKSLKKKSLNIQNVFTSYFMAFVHYLRGSKNVVESRQVVLQAVRQSNLIFDTQVYMSSALNHQLQSDGTSRPFQSYLISNHGGGGGHTPQNQAMLLNKSKAANMAQALASNAFLSHQHESIVPQKSNNLLLARAQKEGHLQIEEVKKDANELQIIREAPASQDFSINQFHNDPLADAPPLIQPGFETQHQLNEEPLKPANQVSKRRATSKQRRDASNHRINRRRSTNKKSSRQRPPQSKGNSAENQGAVLVDKSYFQLDNDIHNQDGVEEADEDSGDIQEEFDIPNESLHLRSIGHMVMSLKIVNSGVVPNRGTNNENMPVILHFHQGQPTFQDDAPADEVPVEHTLISAANPNLGRNTLLNMRYEQQITENDLHLAQQMSSSKGNGRTFINLEPTTRKPMHQMNDPKGFRTFVHITAPNTLRK</sequence>
<gene>
    <name evidence="11" type="ORF">FGO68_gene1653</name>
</gene>
<feature type="compositionally biased region" description="Basic and acidic residues" evidence="9">
    <location>
        <begin position="584"/>
        <end position="594"/>
    </location>
</feature>
<dbReference type="Proteomes" id="UP000785679">
    <property type="component" value="Unassembled WGS sequence"/>
</dbReference>
<feature type="region of interest" description="Disordered" evidence="9">
    <location>
        <begin position="1"/>
        <end position="45"/>
    </location>
</feature>
<organism evidence="11 12">
    <name type="scientific">Halteria grandinella</name>
    <dbReference type="NCBI Taxonomy" id="5974"/>
    <lineage>
        <taxon>Eukaryota</taxon>
        <taxon>Sar</taxon>
        <taxon>Alveolata</taxon>
        <taxon>Ciliophora</taxon>
        <taxon>Intramacronucleata</taxon>
        <taxon>Spirotrichea</taxon>
        <taxon>Stichotrichia</taxon>
        <taxon>Sporadotrichida</taxon>
        <taxon>Halteriidae</taxon>
        <taxon>Halteria</taxon>
    </lineage>
</organism>
<evidence type="ECO:0000256" key="5">
    <source>
        <dbReference type="ARBA" id="ARBA00022840"/>
    </source>
</evidence>
<feature type="region of interest" description="Disordered" evidence="9">
    <location>
        <begin position="565"/>
        <end position="595"/>
    </location>
</feature>
<evidence type="ECO:0000313" key="11">
    <source>
        <dbReference type="EMBL" id="TNV86549.1"/>
    </source>
</evidence>
<evidence type="ECO:0000256" key="9">
    <source>
        <dbReference type="SAM" id="MobiDB-lite"/>
    </source>
</evidence>
<dbReference type="Pfam" id="PF00069">
    <property type="entry name" value="Pkinase"/>
    <property type="match status" value="1"/>
</dbReference>
<keyword evidence="12" id="KW-1185">Reference proteome</keyword>
<feature type="compositionally biased region" description="Polar residues" evidence="9">
    <location>
        <begin position="1087"/>
        <end position="1097"/>
    </location>
</feature>
<dbReference type="PANTHER" id="PTHR24350">
    <property type="entry name" value="SERINE/THREONINE-PROTEIN KINASE IAL-RELATED"/>
    <property type="match status" value="1"/>
</dbReference>
<reference evidence="11" key="1">
    <citation type="submission" date="2019-06" db="EMBL/GenBank/DDBJ databases">
        <authorList>
            <person name="Zheng W."/>
        </authorList>
    </citation>
    <scope>NUCLEOTIDE SEQUENCE</scope>
    <source>
        <strain evidence="11">QDHG01</strain>
    </source>
</reference>
<feature type="binding site" evidence="7">
    <location>
        <begin position="520"/>
        <end position="521"/>
    </location>
    <ligand>
        <name>ATP</name>
        <dbReference type="ChEBI" id="CHEBI:30616"/>
    </ligand>
</feature>
<keyword evidence="1" id="KW-0723">Serine/threonine-protein kinase</keyword>
<feature type="binding site" evidence="7">
    <location>
        <position position="421"/>
    </location>
    <ligand>
        <name>ATP</name>
        <dbReference type="ChEBI" id="CHEBI:30616"/>
    </ligand>
</feature>
<feature type="region of interest" description="Disordered" evidence="9">
    <location>
        <begin position="139"/>
        <end position="161"/>
    </location>
</feature>
<evidence type="ECO:0000256" key="2">
    <source>
        <dbReference type="ARBA" id="ARBA00022679"/>
    </source>
</evidence>
<dbReference type="PROSITE" id="PS00108">
    <property type="entry name" value="PROTEIN_KINASE_ST"/>
    <property type="match status" value="1"/>
</dbReference>
<comment type="caution">
    <text evidence="11">The sequence shown here is derived from an EMBL/GenBank/DDBJ whole genome shotgun (WGS) entry which is preliminary data.</text>
</comment>
<feature type="region of interest" description="Disordered" evidence="9">
    <location>
        <begin position="1044"/>
        <end position="1100"/>
    </location>
</feature>
<evidence type="ECO:0000256" key="4">
    <source>
        <dbReference type="ARBA" id="ARBA00022777"/>
    </source>
</evidence>
<dbReference type="SUPFAM" id="SSF56112">
    <property type="entry name" value="Protein kinase-like (PK-like)"/>
    <property type="match status" value="1"/>
</dbReference>
<feature type="domain" description="Protein kinase" evidence="10">
    <location>
        <begin position="347"/>
        <end position="701"/>
    </location>
</feature>
<protein>
    <recommendedName>
        <fullName evidence="10">Protein kinase domain-containing protein</fullName>
    </recommendedName>
</protein>
<evidence type="ECO:0000256" key="1">
    <source>
        <dbReference type="ARBA" id="ARBA00022527"/>
    </source>
</evidence>
<dbReference type="EMBL" id="RRYP01001001">
    <property type="protein sequence ID" value="TNV86549.1"/>
    <property type="molecule type" value="Genomic_DNA"/>
</dbReference>
<dbReference type="InterPro" id="IPR000719">
    <property type="entry name" value="Prot_kinase_dom"/>
</dbReference>
<feature type="cross-link" description="Glycyl lysine isopeptide (Lys-Gly) (interchain with G-Cter in SUMO2)" evidence="8">
    <location>
        <position position="518"/>
    </location>
</feature>
<keyword evidence="3 7" id="KW-0547">Nucleotide-binding</keyword>
<keyword evidence="5 7" id="KW-0067">ATP-binding</keyword>
<evidence type="ECO:0000259" key="10">
    <source>
        <dbReference type="PROSITE" id="PS50011"/>
    </source>
</evidence>
<proteinExistence type="predicted"/>